<dbReference type="STRING" id="450378.GCA_001661675_03743"/>
<organism evidence="1 2">
    <name type="scientific">Croceicoccus marinus</name>
    <dbReference type="NCBI Taxonomy" id="450378"/>
    <lineage>
        <taxon>Bacteria</taxon>
        <taxon>Pseudomonadati</taxon>
        <taxon>Pseudomonadota</taxon>
        <taxon>Alphaproteobacteria</taxon>
        <taxon>Sphingomonadales</taxon>
        <taxon>Erythrobacteraceae</taxon>
        <taxon>Croceicoccus</taxon>
    </lineage>
</organism>
<dbReference type="AlphaFoldDB" id="A0A217EZ00"/>
<reference evidence="1 2" key="1">
    <citation type="submission" date="2017-01" db="EMBL/GenBank/DDBJ databases">
        <title>Complete genome sequence of esterase-producing bacterium Croceicoccus marinus E4A9.</title>
        <authorList>
            <person name="Wu Y.-H."/>
            <person name="Cheng H."/>
            <person name="Xu L."/>
            <person name="Huo Y.-Y."/>
            <person name="Wang C.-S."/>
            <person name="Xu X.-W."/>
        </authorList>
    </citation>
    <scope>NUCLEOTIDE SEQUENCE [LARGE SCALE GENOMIC DNA]</scope>
    <source>
        <strain evidence="1 2">E4A9</strain>
        <plasmid evidence="2">Plasmid pcme4a9ii</plasmid>
    </source>
</reference>
<dbReference type="KEGG" id="cman:A9D14_18635"/>
<proteinExistence type="predicted"/>
<sequence length="68" mass="8040">MVAALPLKRMSFLRMELRHAFLRYRDELFRCVSMLTVNYNVDRSLHVLDQEDHSLQVDGMAFLGQRQA</sequence>
<protein>
    <submittedName>
        <fullName evidence="1">Uncharacterized protein</fullName>
    </submittedName>
</protein>
<evidence type="ECO:0000313" key="1">
    <source>
        <dbReference type="EMBL" id="ARU18363.1"/>
    </source>
</evidence>
<gene>
    <name evidence="1" type="ORF">A9D14_18635</name>
</gene>
<dbReference type="EMBL" id="CP019604">
    <property type="protein sequence ID" value="ARU18363.1"/>
    <property type="molecule type" value="Genomic_DNA"/>
</dbReference>
<dbReference type="Proteomes" id="UP000195807">
    <property type="component" value="Plasmid pCME4A9II"/>
</dbReference>
<keyword evidence="2" id="KW-1185">Reference proteome</keyword>
<keyword evidence="1" id="KW-0614">Plasmid</keyword>
<accession>A0A217EZ00</accession>
<evidence type="ECO:0000313" key="2">
    <source>
        <dbReference type="Proteomes" id="UP000195807"/>
    </source>
</evidence>
<name>A0A217EZ00_9SPHN</name>
<geneLocation type="plasmid" evidence="2">
    <name>pcme4a9ii</name>
</geneLocation>